<dbReference type="InterPro" id="IPR023753">
    <property type="entry name" value="FAD/NAD-binding_dom"/>
</dbReference>
<dbReference type="InterPro" id="IPR015904">
    <property type="entry name" value="Sulphide_quinone_reductase"/>
</dbReference>
<dbReference type="PANTHER" id="PTHR10632">
    <property type="entry name" value="SULFIDE:QUINONE OXIDOREDUCTASE"/>
    <property type="match status" value="1"/>
</dbReference>
<keyword evidence="3" id="KW-1185">Reference proteome</keyword>
<dbReference type="FunFam" id="3.50.50.60:FF:000203">
    <property type="entry name" value="Related to sulfide:quinone oxidoreductase, mitochondrial"/>
    <property type="match status" value="1"/>
</dbReference>
<gene>
    <name evidence="2" type="ORF">PV08_00276</name>
</gene>
<accession>A0A0D2A4C6</accession>
<dbReference type="GO" id="GO:0070221">
    <property type="term" value="P:sulfide oxidation, using sulfide:quinone oxidoreductase"/>
    <property type="evidence" value="ECO:0007669"/>
    <property type="project" value="TreeGrafter"/>
</dbReference>
<dbReference type="Gene3D" id="3.50.50.60">
    <property type="entry name" value="FAD/NAD(P)-binding domain"/>
    <property type="match status" value="2"/>
</dbReference>
<dbReference type="VEuPathDB" id="FungiDB:PV08_00276"/>
<sequence>MFNGRVVSAARTNVGRCTAKANKRQDVSSTIKRRNLASVAPVNSASRSHKVVVIGGGSGGVAVSHQLLRTGKFAPHDIAVVEPAAWHHFQPGWTLVGGGLKDKRDLRSPMKELFDPKLNFYNESVKGFSPGENFITLANGDKLSYEQLVVAPGIKIDYASIKGLPEALEDRSSSVSTIYGYETCDKVFDTIQRLKKGNAIFTQPAGVIKCAGAPQKILWLAVDFWKRAGLYDPANAANSPIQATFATGLPVMFGVPKYNAKLDEMRKELSVEGLFKHDLKSIDGDKATFAHVETGEQVSRKFDLLHAVPKMGPHDFVKNSGLTNEAGYVDVDDATLQQKKYPNVWSCGDASSLPTSKTLAAITSQVPVLVKNLVGAMEGRKPEETYDGYTSCPLLTEYGKVMLAEFKYGGEPKETFGNLLGIDQATPRRAFYHLKKDFFPWIYYEAHVKGTWQGPKGWRP</sequence>
<dbReference type="EMBL" id="KN847492">
    <property type="protein sequence ID" value="KIW19702.1"/>
    <property type="molecule type" value="Genomic_DNA"/>
</dbReference>
<proteinExistence type="predicted"/>
<dbReference type="PANTHER" id="PTHR10632:SF2">
    <property type="entry name" value="SULFIDE:QUINONE OXIDOREDUCTASE, MITOCHONDRIAL"/>
    <property type="match status" value="1"/>
</dbReference>
<dbReference type="GO" id="GO:0071949">
    <property type="term" value="F:FAD binding"/>
    <property type="evidence" value="ECO:0007669"/>
    <property type="project" value="TreeGrafter"/>
</dbReference>
<organism evidence="2 3">
    <name type="scientific">Exophiala spinifera</name>
    <dbReference type="NCBI Taxonomy" id="91928"/>
    <lineage>
        <taxon>Eukaryota</taxon>
        <taxon>Fungi</taxon>
        <taxon>Dikarya</taxon>
        <taxon>Ascomycota</taxon>
        <taxon>Pezizomycotina</taxon>
        <taxon>Eurotiomycetes</taxon>
        <taxon>Chaetothyriomycetidae</taxon>
        <taxon>Chaetothyriales</taxon>
        <taxon>Herpotrichiellaceae</taxon>
        <taxon>Exophiala</taxon>
    </lineage>
</organism>
<dbReference type="GO" id="GO:0005739">
    <property type="term" value="C:mitochondrion"/>
    <property type="evidence" value="ECO:0007669"/>
    <property type="project" value="TreeGrafter"/>
</dbReference>
<evidence type="ECO:0000313" key="3">
    <source>
        <dbReference type="Proteomes" id="UP000053328"/>
    </source>
</evidence>
<dbReference type="AlphaFoldDB" id="A0A0D2A4C6"/>
<dbReference type="Proteomes" id="UP000053328">
    <property type="component" value="Unassembled WGS sequence"/>
</dbReference>
<dbReference type="InterPro" id="IPR036188">
    <property type="entry name" value="FAD/NAD-bd_sf"/>
</dbReference>
<reference evidence="2 3" key="1">
    <citation type="submission" date="2015-01" db="EMBL/GenBank/DDBJ databases">
        <title>The Genome Sequence of Exophiala spinifera CBS89968.</title>
        <authorList>
            <consortium name="The Broad Institute Genomics Platform"/>
            <person name="Cuomo C."/>
            <person name="de Hoog S."/>
            <person name="Gorbushina A."/>
            <person name="Stielow B."/>
            <person name="Teixiera M."/>
            <person name="Abouelleil A."/>
            <person name="Chapman S.B."/>
            <person name="Priest M."/>
            <person name="Young S.K."/>
            <person name="Wortman J."/>
            <person name="Nusbaum C."/>
            <person name="Birren B."/>
        </authorList>
    </citation>
    <scope>NUCLEOTIDE SEQUENCE [LARGE SCALE GENOMIC DNA]</scope>
    <source>
        <strain evidence="2 3">CBS 89968</strain>
    </source>
</reference>
<dbReference type="STRING" id="91928.A0A0D2A4C6"/>
<dbReference type="GeneID" id="27327359"/>
<dbReference type="HOGENOM" id="CLU_030742_2_2_1"/>
<dbReference type="GO" id="GO:0070224">
    <property type="term" value="F:sulfide:quinone oxidoreductase activity"/>
    <property type="evidence" value="ECO:0007669"/>
    <property type="project" value="TreeGrafter"/>
</dbReference>
<evidence type="ECO:0000259" key="1">
    <source>
        <dbReference type="Pfam" id="PF07992"/>
    </source>
</evidence>
<dbReference type="SUPFAM" id="SSF51905">
    <property type="entry name" value="FAD/NAD(P)-binding domain"/>
    <property type="match status" value="2"/>
</dbReference>
<protein>
    <recommendedName>
        <fullName evidence="1">FAD/NAD(P)-binding domain-containing protein</fullName>
    </recommendedName>
</protein>
<dbReference type="Pfam" id="PF07992">
    <property type="entry name" value="Pyr_redox_2"/>
    <property type="match status" value="1"/>
</dbReference>
<feature type="domain" description="FAD/NAD(P)-binding" evidence="1">
    <location>
        <begin position="50"/>
        <end position="168"/>
    </location>
</feature>
<evidence type="ECO:0000313" key="2">
    <source>
        <dbReference type="EMBL" id="KIW19702.1"/>
    </source>
</evidence>
<name>A0A0D2A4C6_9EURO</name>
<dbReference type="RefSeq" id="XP_016239918.1">
    <property type="nucleotide sequence ID" value="XM_016374642.1"/>
</dbReference>
<dbReference type="OrthoDB" id="5376590at2759"/>